<dbReference type="PATRIC" id="fig|1329909.3.peg.619"/>
<name>T0HF36_9SPHN</name>
<feature type="compositionally biased region" description="Gly residues" evidence="1">
    <location>
        <begin position="1"/>
        <end position="12"/>
    </location>
</feature>
<dbReference type="Proteomes" id="UP000015525">
    <property type="component" value="Unassembled WGS sequence"/>
</dbReference>
<evidence type="ECO:0000313" key="2">
    <source>
        <dbReference type="EMBL" id="EQB11632.1"/>
    </source>
</evidence>
<protein>
    <recommendedName>
        <fullName evidence="4">ATPase AAA-type core domain-containing protein</fullName>
    </recommendedName>
</protein>
<gene>
    <name evidence="2" type="ORF">L288_03285</name>
</gene>
<evidence type="ECO:0000313" key="3">
    <source>
        <dbReference type="Proteomes" id="UP000015525"/>
    </source>
</evidence>
<dbReference type="Gene3D" id="3.40.50.300">
    <property type="entry name" value="P-loop containing nucleotide triphosphate hydrolases"/>
    <property type="match status" value="1"/>
</dbReference>
<organism evidence="2 3">
    <name type="scientific">Sphingobium quisquiliarum P25</name>
    <dbReference type="NCBI Taxonomy" id="1329909"/>
    <lineage>
        <taxon>Bacteria</taxon>
        <taxon>Pseudomonadati</taxon>
        <taxon>Pseudomonadota</taxon>
        <taxon>Alphaproteobacteria</taxon>
        <taxon>Sphingomonadales</taxon>
        <taxon>Sphingomonadaceae</taxon>
        <taxon>Sphingobium</taxon>
    </lineage>
</organism>
<proteinExistence type="predicted"/>
<dbReference type="InterPro" id="IPR027417">
    <property type="entry name" value="P-loop_NTPase"/>
</dbReference>
<evidence type="ECO:0008006" key="4">
    <source>
        <dbReference type="Google" id="ProtNLM"/>
    </source>
</evidence>
<feature type="region of interest" description="Disordered" evidence="1">
    <location>
        <begin position="1"/>
        <end position="28"/>
    </location>
</feature>
<dbReference type="AlphaFoldDB" id="T0HF36"/>
<dbReference type="EMBL" id="ATHO01000023">
    <property type="protein sequence ID" value="EQB11632.1"/>
    <property type="molecule type" value="Genomic_DNA"/>
</dbReference>
<comment type="caution">
    <text evidence="2">The sequence shown here is derived from an EMBL/GenBank/DDBJ whole genome shotgun (WGS) entry which is preliminary data.</text>
</comment>
<evidence type="ECO:0000256" key="1">
    <source>
        <dbReference type="SAM" id="MobiDB-lite"/>
    </source>
</evidence>
<dbReference type="SUPFAM" id="SSF52540">
    <property type="entry name" value="P-loop containing nucleoside triphosphate hydrolases"/>
    <property type="match status" value="1"/>
</dbReference>
<reference evidence="2 3" key="1">
    <citation type="journal article" date="2013" name="Genome Announc.">
        <title>Draft Genome Sequence of Sphingobium quisquiliarum Strain P25T, a Novel Hexachlorocyclohexane (HCH)-Degrading Bacterium Isolated from an HCH Dumpsite.</title>
        <authorList>
            <person name="Kumar Singh A."/>
            <person name="Sangwan N."/>
            <person name="Sharma A."/>
            <person name="Gupta V."/>
            <person name="Khurana J.P."/>
            <person name="Lal R."/>
        </authorList>
    </citation>
    <scope>NUCLEOTIDE SEQUENCE [LARGE SCALE GENOMIC DNA]</scope>
    <source>
        <strain evidence="2 3">P25</strain>
    </source>
</reference>
<keyword evidence="3" id="KW-1185">Reference proteome</keyword>
<sequence length="317" mass="34325">MAGGLIPVGGGSKLPVGPATSDPGRVGRPSMMLARSLSGRPLQFGADIKLPLRGGDRLGPSGIVSDLELDWEPELMRFVEDACLDQRIRGRDWFALPPVLLGGEAGVGRTHVARRLARAAGVPHIMFDATTWMFTWRCAGPDVHLPLPIAAAMAASGCANPVVSVTGVPRATPAMVDLLIRLVDRSINESFVDQAAGVVVDYSAVTWIVHAPPRRPASGPQAYRHYQQSVDPEPHVPAALARHLHRIDLQDVAPEQYQLLVVDLLAEVLDDLGVPLPPLMDLQALFDLAGQWRDLSVGEIYDRLQIEVRLHVDDHPL</sequence>
<accession>T0HF36</accession>